<dbReference type="GO" id="GO:0015627">
    <property type="term" value="C:type II protein secretion system complex"/>
    <property type="evidence" value="ECO:0007669"/>
    <property type="project" value="InterPro"/>
</dbReference>
<dbReference type="RefSeq" id="WP_163086534.1">
    <property type="nucleotide sequence ID" value="NZ_JAAAWN010000018.1"/>
</dbReference>
<dbReference type="PRINTS" id="PR00813">
    <property type="entry name" value="BCTERIALGSPG"/>
</dbReference>
<dbReference type="InterPro" id="IPR012902">
    <property type="entry name" value="N_methyl_site"/>
</dbReference>
<evidence type="ECO:0000256" key="5">
    <source>
        <dbReference type="ARBA" id="ARBA00023136"/>
    </source>
</evidence>
<keyword evidence="5 6" id="KW-0472">Membrane</keyword>
<reference evidence="7 8" key="1">
    <citation type="submission" date="2020-01" db="EMBL/GenBank/DDBJ databases">
        <authorList>
            <person name="Chen J."/>
            <person name="Zhu S."/>
            <person name="Yang J."/>
        </authorList>
    </citation>
    <scope>NUCLEOTIDE SEQUENCE [LARGE SCALE GENOMIC DNA]</scope>
    <source>
        <strain evidence="7 8">345S023</strain>
    </source>
</reference>
<comment type="subcellular location">
    <subcellularLocation>
        <location evidence="1">Membrane</location>
        <topology evidence="1">Single-pass membrane protein</topology>
    </subcellularLocation>
</comment>
<dbReference type="PANTHER" id="PTHR30093:SF44">
    <property type="entry name" value="TYPE II SECRETION SYSTEM CORE PROTEIN G"/>
    <property type="match status" value="1"/>
</dbReference>
<dbReference type="AlphaFoldDB" id="A0A7X5RLR0"/>
<keyword evidence="4 6" id="KW-1133">Transmembrane helix</keyword>
<dbReference type="EMBL" id="JAAAWN010000018">
    <property type="protein sequence ID" value="NDV92177.1"/>
    <property type="molecule type" value="Genomic_DNA"/>
</dbReference>
<evidence type="ECO:0000313" key="7">
    <source>
        <dbReference type="EMBL" id="NDV92177.1"/>
    </source>
</evidence>
<evidence type="ECO:0000256" key="6">
    <source>
        <dbReference type="SAM" id="Phobius"/>
    </source>
</evidence>
<protein>
    <submittedName>
        <fullName evidence="7">Prepilin-type N-terminal cleavage/methylation domain-containing protein</fullName>
    </submittedName>
</protein>
<name>A0A7X5RLR0_9ALTE</name>
<dbReference type="GO" id="GO:0016020">
    <property type="term" value="C:membrane"/>
    <property type="evidence" value="ECO:0007669"/>
    <property type="project" value="UniProtKB-SubCell"/>
</dbReference>
<evidence type="ECO:0000256" key="3">
    <source>
        <dbReference type="ARBA" id="ARBA00022692"/>
    </source>
</evidence>
<proteinExistence type="predicted"/>
<dbReference type="NCBIfam" id="TIGR02532">
    <property type="entry name" value="IV_pilin_GFxxxE"/>
    <property type="match status" value="1"/>
</dbReference>
<sequence>MGGKNKRGTTSHAGFSLIELMLVVGLIGIMMAIAVPSYQASRDRATRHQAITYLLTLQIKQEYYWLNEGQYRRLTGLPMHNIKGVSVSEEEKPSAGYAISVTLQYLPKEDECRTLTITPVATLPSQCWLG</sequence>
<dbReference type="GO" id="GO:0015628">
    <property type="term" value="P:protein secretion by the type II secretion system"/>
    <property type="evidence" value="ECO:0007669"/>
    <property type="project" value="InterPro"/>
</dbReference>
<evidence type="ECO:0000256" key="1">
    <source>
        <dbReference type="ARBA" id="ARBA00004167"/>
    </source>
</evidence>
<dbReference type="Pfam" id="PF07963">
    <property type="entry name" value="N_methyl"/>
    <property type="match status" value="1"/>
</dbReference>
<organism evidence="7 8">
    <name type="scientific">Alteromonas profundi</name>
    <dbReference type="NCBI Taxonomy" id="2696062"/>
    <lineage>
        <taxon>Bacteria</taxon>
        <taxon>Pseudomonadati</taxon>
        <taxon>Pseudomonadota</taxon>
        <taxon>Gammaproteobacteria</taxon>
        <taxon>Alteromonadales</taxon>
        <taxon>Alteromonadaceae</taxon>
        <taxon>Alteromonas/Salinimonas group</taxon>
        <taxon>Alteromonas</taxon>
    </lineage>
</organism>
<dbReference type="SUPFAM" id="SSF54523">
    <property type="entry name" value="Pili subunits"/>
    <property type="match status" value="1"/>
</dbReference>
<keyword evidence="8" id="KW-1185">Reference proteome</keyword>
<feature type="transmembrane region" description="Helical" evidence="6">
    <location>
        <begin position="20"/>
        <end position="38"/>
    </location>
</feature>
<accession>A0A7X5RLR0</accession>
<evidence type="ECO:0000313" key="8">
    <source>
        <dbReference type="Proteomes" id="UP000470213"/>
    </source>
</evidence>
<comment type="caution">
    <text evidence="7">The sequence shown here is derived from an EMBL/GenBank/DDBJ whole genome shotgun (WGS) entry which is preliminary data.</text>
</comment>
<dbReference type="Gene3D" id="3.30.700.10">
    <property type="entry name" value="Glycoprotein, Type 4 Pilin"/>
    <property type="match status" value="1"/>
</dbReference>
<evidence type="ECO:0000256" key="4">
    <source>
        <dbReference type="ARBA" id="ARBA00022989"/>
    </source>
</evidence>
<dbReference type="PANTHER" id="PTHR30093">
    <property type="entry name" value="GENERAL SECRETION PATHWAY PROTEIN G"/>
    <property type="match status" value="1"/>
</dbReference>
<keyword evidence="2" id="KW-0488">Methylation</keyword>
<dbReference type="Proteomes" id="UP000470213">
    <property type="component" value="Unassembled WGS sequence"/>
</dbReference>
<keyword evidence="3 6" id="KW-0812">Transmembrane</keyword>
<gene>
    <name evidence="7" type="ORF">GTH32_13430</name>
</gene>
<evidence type="ECO:0000256" key="2">
    <source>
        <dbReference type="ARBA" id="ARBA00022481"/>
    </source>
</evidence>
<dbReference type="PROSITE" id="PS00409">
    <property type="entry name" value="PROKAR_NTER_METHYL"/>
    <property type="match status" value="1"/>
</dbReference>
<dbReference type="InterPro" id="IPR045584">
    <property type="entry name" value="Pilin-like"/>
</dbReference>
<dbReference type="InterPro" id="IPR000983">
    <property type="entry name" value="Bac_GSPG_pilin"/>
</dbReference>